<evidence type="ECO:0000259" key="14">
    <source>
        <dbReference type="Pfam" id="PF00330"/>
    </source>
</evidence>
<dbReference type="STRING" id="511995.CFPG_590"/>
<dbReference type="SUPFAM" id="SSF53732">
    <property type="entry name" value="Aconitase iron-sulfur domain"/>
    <property type="match status" value="1"/>
</dbReference>
<dbReference type="PANTHER" id="PTHR43822">
    <property type="entry name" value="HOMOACONITASE, MITOCHONDRIAL-RELATED"/>
    <property type="match status" value="1"/>
</dbReference>
<comment type="function">
    <text evidence="3">Catalyzes the isomerization between 2-isopropylmalate and 3-isopropylmalate, via the formation of 2-isopropylmaleate.</text>
</comment>
<dbReference type="InterPro" id="IPR036008">
    <property type="entry name" value="Aconitase_4Fe-4S_dom"/>
</dbReference>
<evidence type="ECO:0000256" key="6">
    <source>
        <dbReference type="ARBA" id="ARBA00022430"/>
    </source>
</evidence>
<evidence type="ECO:0000256" key="13">
    <source>
        <dbReference type="ARBA" id="ARBA00023304"/>
    </source>
</evidence>
<dbReference type="EC" id="4.2.1.33" evidence="5"/>
<evidence type="ECO:0000256" key="10">
    <source>
        <dbReference type="ARBA" id="ARBA00023004"/>
    </source>
</evidence>
<keyword evidence="11" id="KW-0411">Iron-sulfur</keyword>
<dbReference type="UniPathway" id="UPA00048">
    <property type="reaction ID" value="UER00071"/>
</dbReference>
<proteinExistence type="predicted"/>
<dbReference type="PRINTS" id="PR00415">
    <property type="entry name" value="ACONITASE"/>
</dbReference>
<evidence type="ECO:0000313" key="15">
    <source>
        <dbReference type="EMBL" id="BAG83853.1"/>
    </source>
</evidence>
<dbReference type="NCBIfam" id="NF004016">
    <property type="entry name" value="PRK05478.1"/>
    <property type="match status" value="1"/>
</dbReference>
<dbReference type="AlphaFoldDB" id="B6YRN1"/>
<dbReference type="Pfam" id="PF00330">
    <property type="entry name" value="Aconitase"/>
    <property type="match status" value="1"/>
</dbReference>
<dbReference type="GO" id="GO:0003861">
    <property type="term" value="F:3-isopropylmalate dehydratase activity"/>
    <property type="evidence" value="ECO:0007669"/>
    <property type="project" value="UniProtKB-EC"/>
</dbReference>
<dbReference type="InterPro" id="IPR033941">
    <property type="entry name" value="IPMI_cat"/>
</dbReference>
<dbReference type="Proteomes" id="UP000000723">
    <property type="component" value="Chromosome"/>
</dbReference>
<evidence type="ECO:0000313" key="16">
    <source>
        <dbReference type="Proteomes" id="UP000000723"/>
    </source>
</evidence>
<accession>B6YRN1</accession>
<keyword evidence="9" id="KW-0479">Metal-binding</keyword>
<dbReference type="OrthoDB" id="9764318at2"/>
<evidence type="ECO:0000256" key="8">
    <source>
        <dbReference type="ARBA" id="ARBA00022605"/>
    </source>
</evidence>
<evidence type="ECO:0000256" key="11">
    <source>
        <dbReference type="ARBA" id="ARBA00023014"/>
    </source>
</evidence>
<comment type="catalytic activity">
    <reaction evidence="1">
        <text>(2R,3S)-3-isopropylmalate = (2S)-2-isopropylmalate</text>
        <dbReference type="Rhea" id="RHEA:32287"/>
        <dbReference type="ChEBI" id="CHEBI:1178"/>
        <dbReference type="ChEBI" id="CHEBI:35121"/>
        <dbReference type="EC" id="4.2.1.33"/>
    </reaction>
</comment>
<evidence type="ECO:0000256" key="12">
    <source>
        <dbReference type="ARBA" id="ARBA00023239"/>
    </source>
</evidence>
<dbReference type="GO" id="GO:0051539">
    <property type="term" value="F:4 iron, 4 sulfur cluster binding"/>
    <property type="evidence" value="ECO:0007669"/>
    <property type="project" value="UniProtKB-KW"/>
</dbReference>
<keyword evidence="16" id="KW-1185">Reference proteome</keyword>
<dbReference type="Gene3D" id="3.30.499.10">
    <property type="entry name" value="Aconitase, domain 3"/>
    <property type="match status" value="2"/>
</dbReference>
<reference evidence="16" key="1">
    <citation type="journal article" date="2008" name="Science">
        <title>Genome of an endosymbiont coupling N2 fixation to cellulolysis within RT protist cells in termite gut.</title>
        <authorList>
            <person name="Hongoh Y."/>
            <person name="Sharma V.K."/>
            <person name="Prakash T."/>
            <person name="Noda S."/>
            <person name="Toh H."/>
            <person name="Taylor T.D."/>
            <person name="Kudo T."/>
            <person name="Sakaki Y."/>
            <person name="Toyoda A."/>
            <person name="Hattori M."/>
            <person name="Ohkuma M."/>
        </authorList>
    </citation>
    <scope>NUCLEOTIDE SEQUENCE [LARGE SCALE GENOMIC DNA]</scope>
</reference>
<keyword evidence="13" id="KW-0100">Branched-chain amino acid biosynthesis</keyword>
<comment type="cofactor">
    <cofactor evidence="2">
        <name>[4Fe-4S] cluster</name>
        <dbReference type="ChEBI" id="CHEBI:49883"/>
    </cofactor>
</comment>
<dbReference type="GO" id="GO:0046872">
    <property type="term" value="F:metal ion binding"/>
    <property type="evidence" value="ECO:0007669"/>
    <property type="project" value="UniProtKB-KW"/>
</dbReference>
<keyword evidence="12" id="KW-0456">Lyase</keyword>
<evidence type="ECO:0000256" key="5">
    <source>
        <dbReference type="ARBA" id="ARBA00011998"/>
    </source>
</evidence>
<evidence type="ECO:0000256" key="7">
    <source>
        <dbReference type="ARBA" id="ARBA00022485"/>
    </source>
</evidence>
<dbReference type="HOGENOM" id="CLU_006714_3_4_10"/>
<dbReference type="EMBL" id="AP010656">
    <property type="protein sequence ID" value="BAG83853.1"/>
    <property type="molecule type" value="Genomic_DNA"/>
</dbReference>
<name>B6YRN1_AZOPC</name>
<dbReference type="InterPro" id="IPR004430">
    <property type="entry name" value="3-IsopropMal_deHydase_lsu"/>
</dbReference>
<dbReference type="KEGG" id="aps:CFPG_590"/>
<dbReference type="InterPro" id="IPR001030">
    <property type="entry name" value="Acoase/IPM_deHydtase_lsu_aba"/>
</dbReference>
<dbReference type="InterPro" id="IPR015931">
    <property type="entry name" value="Acnase/IPM_dHydase_lsu_aba_1/3"/>
</dbReference>
<evidence type="ECO:0000256" key="1">
    <source>
        <dbReference type="ARBA" id="ARBA00000491"/>
    </source>
</evidence>
<comment type="pathway">
    <text evidence="4">Amino-acid biosynthesis; L-leucine biosynthesis; L-leucine from 3-methyl-2-oxobutanoate: step 2/4.</text>
</comment>
<evidence type="ECO:0000256" key="4">
    <source>
        <dbReference type="ARBA" id="ARBA00004729"/>
    </source>
</evidence>
<keyword evidence="10" id="KW-0408">Iron</keyword>
<dbReference type="GO" id="GO:0009098">
    <property type="term" value="P:L-leucine biosynthetic process"/>
    <property type="evidence" value="ECO:0007669"/>
    <property type="project" value="UniProtKB-UniPathway"/>
</dbReference>
<dbReference type="eggNOG" id="COG0065">
    <property type="taxonomic scope" value="Bacteria"/>
</dbReference>
<keyword evidence="8" id="KW-0028">Amino-acid biosynthesis</keyword>
<organism evidence="15 16">
    <name type="scientific">Azobacteroides pseudotrichonymphae genomovar. CFP2</name>
    <dbReference type="NCBI Taxonomy" id="511995"/>
    <lineage>
        <taxon>Bacteria</taxon>
        <taxon>Pseudomonadati</taxon>
        <taxon>Bacteroidota</taxon>
        <taxon>Bacteroidia</taxon>
        <taxon>Bacteroidales</taxon>
        <taxon>Candidatus Azobacteroides</taxon>
    </lineage>
</organism>
<feature type="domain" description="Aconitase/3-isopropylmalate dehydratase large subunit alpha/beta/alpha" evidence="14">
    <location>
        <begin position="7"/>
        <end position="456"/>
    </location>
</feature>
<dbReference type="InterPro" id="IPR050067">
    <property type="entry name" value="IPM_dehydratase_rel_enz"/>
</dbReference>
<dbReference type="NCBIfam" id="TIGR00170">
    <property type="entry name" value="leuC"/>
    <property type="match status" value="1"/>
</dbReference>
<sequence>MGQTLFEKIWNRHIVTTVEDGPTQLYIDRMYCHEVTSPQAFEGLRKRGLKVFRPQRITCIPDHNVPTQNQNLPIQDPVSRKQVDILDKNAKEFGVNYYPIGHVSNGIIHVVGPETGLSLPGMTIVCGDSHTSTHGALGAIAFGIGTSEVEMVLATQCILQIRPKTMRITVRGRLKPSVSAKDISLYIISQMNTGGATGYFIEYAGEAIESLSMESRLTLCNLSIEMGARGGIIAPDETTFEYIKNCEFAPKGKDWSKFLAYWQTLKSDVNASFNKEVIFDAANIEPMITYGTNPGMSMNINDVIPTIENIEETSQISFLKALKYMGFKPGEKIVGKPIDYIFLGSCTNGRIEDFRIFANFVRGKRKADSIIAWLVPGSQKVDRQIREERLDKILKDAGFEIRQPGCSACLSMNEDKIPAGKYVVSTSNRNFEGRQGPGARTILSGVLIAAASAITGEITDPRTIC</sequence>
<dbReference type="RefSeq" id="WP_012573613.1">
    <property type="nucleotide sequence ID" value="NC_011565.1"/>
</dbReference>
<evidence type="ECO:0000256" key="9">
    <source>
        <dbReference type="ARBA" id="ARBA00022723"/>
    </source>
</evidence>
<dbReference type="NCBIfam" id="NF009116">
    <property type="entry name" value="PRK12466.1"/>
    <property type="match status" value="1"/>
</dbReference>
<protein>
    <recommendedName>
        <fullName evidence="5">3-isopropylmalate dehydratase</fullName>
        <ecNumber evidence="5">4.2.1.33</ecNumber>
    </recommendedName>
</protein>
<dbReference type="PANTHER" id="PTHR43822:SF9">
    <property type="entry name" value="3-ISOPROPYLMALATE DEHYDRATASE"/>
    <property type="match status" value="1"/>
</dbReference>
<gene>
    <name evidence="15" type="ordered locus">CFPG_590</name>
</gene>
<keyword evidence="7" id="KW-0004">4Fe-4S</keyword>
<evidence type="ECO:0000256" key="2">
    <source>
        <dbReference type="ARBA" id="ARBA00001966"/>
    </source>
</evidence>
<keyword evidence="6" id="KW-0432">Leucine biosynthesis</keyword>
<dbReference type="CDD" id="cd01583">
    <property type="entry name" value="IPMI"/>
    <property type="match status" value="1"/>
</dbReference>
<evidence type="ECO:0000256" key="3">
    <source>
        <dbReference type="ARBA" id="ARBA00002695"/>
    </source>
</evidence>